<dbReference type="Proteomes" id="UP001153636">
    <property type="component" value="Chromosome 14"/>
</dbReference>
<accession>A0A9P0GA52</accession>
<name>A0A9P0GA52_9CUCU</name>
<dbReference type="OrthoDB" id="2020019at2759"/>
<proteinExistence type="predicted"/>
<feature type="region of interest" description="Disordered" evidence="3">
    <location>
        <begin position="678"/>
        <end position="717"/>
    </location>
</feature>
<keyword evidence="6" id="KW-1185">Reference proteome</keyword>
<evidence type="ECO:0000313" key="6">
    <source>
        <dbReference type="Proteomes" id="UP001153636"/>
    </source>
</evidence>
<feature type="chain" id="PRO_5040133062" evidence="4">
    <location>
        <begin position="21"/>
        <end position="717"/>
    </location>
</feature>
<gene>
    <name evidence="5" type="ORF">PSYICH_LOCUS4230</name>
</gene>
<dbReference type="PROSITE" id="PS51450">
    <property type="entry name" value="LRR"/>
    <property type="match status" value="1"/>
</dbReference>
<evidence type="ECO:0000256" key="4">
    <source>
        <dbReference type="SAM" id="SignalP"/>
    </source>
</evidence>
<reference evidence="5" key="1">
    <citation type="submission" date="2022-01" db="EMBL/GenBank/DDBJ databases">
        <authorList>
            <person name="King R."/>
        </authorList>
    </citation>
    <scope>NUCLEOTIDE SEQUENCE</scope>
</reference>
<evidence type="ECO:0000256" key="1">
    <source>
        <dbReference type="ARBA" id="ARBA00022614"/>
    </source>
</evidence>
<keyword evidence="2" id="KW-0677">Repeat</keyword>
<feature type="signal peptide" evidence="4">
    <location>
        <begin position="1"/>
        <end position="20"/>
    </location>
</feature>
<keyword evidence="1" id="KW-0433">Leucine-rich repeat</keyword>
<evidence type="ECO:0000313" key="5">
    <source>
        <dbReference type="EMBL" id="CAH1103536.1"/>
    </source>
</evidence>
<dbReference type="InterPro" id="IPR003591">
    <property type="entry name" value="Leu-rich_rpt_typical-subtyp"/>
</dbReference>
<protein>
    <submittedName>
        <fullName evidence="5">Uncharacterized protein</fullName>
    </submittedName>
</protein>
<sequence>MFKYVALLFVFSHLNVEIEGLWDQDINCPLICTCHLEHLTETAIYRFMQKSKEKPIPGEIGSVENNDILNEETVDTVEIIEDRGPTIIRSAICILQTETDPLNLIETLPKNIESLTIIQGYESGNKTIKTSSLKKFEQLVTLELTGANLQNQPLSSHLICEIDAAVPELKYLNLERVLIRNSKEYVMKFLNEVSVENITFEFPQKFDNNPHVITLVQKDTKDEIVVPYEVFKKERDANGATPIFIGFKKLLLLRISNCDLHDVNWEMFDGLHDLLYLILEKNGLKFIPPFAFYGTPNLNTLSLAHNNLLDIQLTDLAGLLKLEYVDFSFNNFTQLSELSFPPFPNLKLANFANNPISVIFSNTFEVMNTTNSLIIGSDAIPLTLVKNSLFGLEQMQKLTVNNLKMELLKRDLFTGMPKLVELIMTGNIRRIEYDAFLEVKQIKTLVLSNCQIVNISMDGFIGLTKLQYLDLSKNLLEYVPPGTFDHLINIRELYLNGNKFKQLPRDIFSKIIPKLLRLNENPWHCSCEMSDWKPMIVNKIKQRIVQPCEFSNDKGISCNKENRFTFKYIYENKIAPKCSEPQQFINWSVFHAMRKILRCTDYKPKLRKRFKNTTDIYQKSTDIKSTTLATSFNNLSKLDKLKYKLNKHQLINERRLKLKNQLETEDVNVTNESEITTSASNQILNSPQSSKKSLKHRRMKKRLRKLRQKKSEISNEI</sequence>
<dbReference type="SUPFAM" id="SSF52058">
    <property type="entry name" value="L domain-like"/>
    <property type="match status" value="1"/>
</dbReference>
<evidence type="ECO:0000256" key="2">
    <source>
        <dbReference type="ARBA" id="ARBA00022737"/>
    </source>
</evidence>
<organism evidence="5 6">
    <name type="scientific">Psylliodes chrysocephalus</name>
    <dbReference type="NCBI Taxonomy" id="3402493"/>
    <lineage>
        <taxon>Eukaryota</taxon>
        <taxon>Metazoa</taxon>
        <taxon>Ecdysozoa</taxon>
        <taxon>Arthropoda</taxon>
        <taxon>Hexapoda</taxon>
        <taxon>Insecta</taxon>
        <taxon>Pterygota</taxon>
        <taxon>Neoptera</taxon>
        <taxon>Endopterygota</taxon>
        <taxon>Coleoptera</taxon>
        <taxon>Polyphaga</taxon>
        <taxon>Cucujiformia</taxon>
        <taxon>Chrysomeloidea</taxon>
        <taxon>Chrysomelidae</taxon>
        <taxon>Galerucinae</taxon>
        <taxon>Alticini</taxon>
        <taxon>Psylliodes</taxon>
    </lineage>
</organism>
<keyword evidence="4" id="KW-0732">Signal</keyword>
<evidence type="ECO:0000256" key="3">
    <source>
        <dbReference type="SAM" id="MobiDB-lite"/>
    </source>
</evidence>
<dbReference type="Pfam" id="PF13855">
    <property type="entry name" value="LRR_8"/>
    <property type="match status" value="2"/>
</dbReference>
<dbReference type="PANTHER" id="PTHR24366">
    <property type="entry name" value="IG(IMMUNOGLOBULIN) AND LRR(LEUCINE RICH REPEAT) DOMAINS"/>
    <property type="match status" value="1"/>
</dbReference>
<dbReference type="SMART" id="SM00369">
    <property type="entry name" value="LRR_TYP"/>
    <property type="match status" value="4"/>
</dbReference>
<dbReference type="InterPro" id="IPR032675">
    <property type="entry name" value="LRR_dom_sf"/>
</dbReference>
<dbReference type="AlphaFoldDB" id="A0A9P0GA52"/>
<dbReference type="EMBL" id="OV651826">
    <property type="protein sequence ID" value="CAH1103536.1"/>
    <property type="molecule type" value="Genomic_DNA"/>
</dbReference>
<feature type="compositionally biased region" description="Polar residues" evidence="3">
    <location>
        <begin position="678"/>
        <end position="688"/>
    </location>
</feature>
<dbReference type="Gene3D" id="3.80.10.10">
    <property type="entry name" value="Ribonuclease Inhibitor"/>
    <property type="match status" value="2"/>
</dbReference>
<dbReference type="InterPro" id="IPR001611">
    <property type="entry name" value="Leu-rich_rpt"/>
</dbReference>
<dbReference type="PANTHER" id="PTHR24366:SF96">
    <property type="entry name" value="LEUCINE RICH REPEAT CONTAINING 53"/>
    <property type="match status" value="1"/>
</dbReference>
<feature type="compositionally biased region" description="Basic residues" evidence="3">
    <location>
        <begin position="692"/>
        <end position="708"/>
    </location>
</feature>